<reference evidence="1" key="1">
    <citation type="submission" date="2011-04" db="EMBL/GenBank/DDBJ databases">
        <title>Evolution of plant cell wall degrading machinery underlies the functional diversity of forest fungi.</title>
        <authorList>
            <consortium name="US DOE Joint Genome Institute (JGI-PGF)"/>
            <person name="Eastwood D.C."/>
            <person name="Floudas D."/>
            <person name="Binder M."/>
            <person name="Majcherczyk A."/>
            <person name="Schneider P."/>
            <person name="Aerts A."/>
            <person name="Asiegbu F.O."/>
            <person name="Baker S.E."/>
            <person name="Barry K."/>
            <person name="Bendiksby M."/>
            <person name="Blumentritt M."/>
            <person name="Coutinho P.M."/>
            <person name="Cullen D."/>
            <person name="Cullen D."/>
            <person name="Gathman A."/>
            <person name="Goodell B."/>
            <person name="Henrissat B."/>
            <person name="Ihrmark K."/>
            <person name="Kauserud H."/>
            <person name="Kohler A."/>
            <person name="LaButti K."/>
            <person name="Lapidus A."/>
            <person name="Lavin J.L."/>
            <person name="Lee Y.-H."/>
            <person name="Lindquist E."/>
            <person name="Lilly W."/>
            <person name="Lucas S."/>
            <person name="Morin E."/>
            <person name="Murat C."/>
            <person name="Oguiza J.A."/>
            <person name="Park J."/>
            <person name="Pisabarro A.G."/>
            <person name="Riley R."/>
            <person name="Rosling A."/>
            <person name="Salamov A."/>
            <person name="Schmidt O."/>
            <person name="Schmutz J."/>
            <person name="Skrede I."/>
            <person name="Stenlid J."/>
            <person name="Wiebenga A."/>
            <person name="Xie X."/>
            <person name="Kues U."/>
            <person name="Hibbett D.S."/>
            <person name="Hoffmeister D."/>
            <person name="Hogberg N."/>
            <person name="Martin F."/>
            <person name="Grigoriev I.V."/>
            <person name="Watkinson S.C."/>
        </authorList>
    </citation>
    <scope>NUCLEOTIDE SEQUENCE</scope>
    <source>
        <strain evidence="1">S7.9</strain>
    </source>
</reference>
<accession>F8NII5</accession>
<dbReference type="HOGENOM" id="CLU_3051840_0_0_1"/>
<sequence>MPNDAEAKSTSVEPYQKRFRAICIGSTGFIIPSDVLSFLQQNHKPTRISKIYKD</sequence>
<dbReference type="RefSeq" id="XP_007313775.1">
    <property type="nucleotide sequence ID" value="XM_007313713.1"/>
</dbReference>
<protein>
    <submittedName>
        <fullName evidence="1">Uncharacterized protein</fullName>
    </submittedName>
</protein>
<gene>
    <name evidence="1" type="ORF">SERLADRAFT_457395</name>
</gene>
<name>F8NII5_SERL9</name>
<evidence type="ECO:0000313" key="1">
    <source>
        <dbReference type="EMBL" id="EGO29533.1"/>
    </source>
</evidence>
<dbReference type="AlphaFoldDB" id="F8NII5"/>
<organism>
    <name type="scientific">Serpula lacrymans var. lacrymans (strain S7.9)</name>
    <name type="common">Dry rot fungus</name>
    <dbReference type="NCBI Taxonomy" id="578457"/>
    <lineage>
        <taxon>Eukaryota</taxon>
        <taxon>Fungi</taxon>
        <taxon>Dikarya</taxon>
        <taxon>Basidiomycota</taxon>
        <taxon>Agaricomycotina</taxon>
        <taxon>Agaricomycetes</taxon>
        <taxon>Agaricomycetidae</taxon>
        <taxon>Boletales</taxon>
        <taxon>Coniophorineae</taxon>
        <taxon>Serpulaceae</taxon>
        <taxon>Serpula</taxon>
    </lineage>
</organism>
<dbReference type="GeneID" id="18817521"/>
<dbReference type="EMBL" id="GL945429">
    <property type="protein sequence ID" value="EGO29533.1"/>
    <property type="molecule type" value="Genomic_DNA"/>
</dbReference>
<dbReference type="Proteomes" id="UP000008064">
    <property type="component" value="Unassembled WGS sequence"/>
</dbReference>
<dbReference type="KEGG" id="sla:SERLADRAFT_457395"/>
<proteinExistence type="predicted"/>